<sequence length="204" mass="22102">MSWWTDQALPHVTDRLLGARDIHRLRERVCAGLHGEVVEIGFGSGLDVGHYPPAVTRVAAVEPSDVAWGLAAPRVAASPVAVDRAGLDGARLDLPDASFDSALSTFTLCTVPAVESALTEIRRVLRPGGALHFLEHGLAPDPAVVRWQRRLQPLQLRVGGGCHLDRPIADLVRGSGLEIEWLDTFYAGRPRAYAHVYLGRAVRS</sequence>
<proteinExistence type="predicted"/>
<accession>A0ABS7RPY1</accession>
<reference evidence="2 3" key="1">
    <citation type="submission" date="2021-08" db="EMBL/GenBank/DDBJ databases">
        <title>Nocardioides bacterium WL0053 sp. nov., isolated from the sediment.</title>
        <authorList>
            <person name="Wang L."/>
            <person name="Zhang D."/>
            <person name="Zhang A."/>
        </authorList>
    </citation>
    <scope>NUCLEOTIDE SEQUENCE [LARGE SCALE GENOMIC DNA]</scope>
    <source>
        <strain evidence="2 3">WL0053</strain>
    </source>
</reference>
<comment type="caution">
    <text evidence="2">The sequence shown here is derived from an EMBL/GenBank/DDBJ whole genome shotgun (WGS) entry which is preliminary data.</text>
</comment>
<dbReference type="InterPro" id="IPR013216">
    <property type="entry name" value="Methyltransf_11"/>
</dbReference>
<dbReference type="CDD" id="cd02440">
    <property type="entry name" value="AdoMet_MTases"/>
    <property type="match status" value="1"/>
</dbReference>
<dbReference type="PANTHER" id="PTHR45036:SF1">
    <property type="entry name" value="METHYLTRANSFERASE LIKE 7A"/>
    <property type="match status" value="1"/>
</dbReference>
<evidence type="ECO:0000313" key="2">
    <source>
        <dbReference type="EMBL" id="MBY9076524.1"/>
    </source>
</evidence>
<name>A0ABS7RPY1_9ACTN</name>
<evidence type="ECO:0000313" key="3">
    <source>
        <dbReference type="Proteomes" id="UP000754710"/>
    </source>
</evidence>
<keyword evidence="2" id="KW-0808">Transferase</keyword>
<dbReference type="Gene3D" id="3.40.50.150">
    <property type="entry name" value="Vaccinia Virus protein VP39"/>
    <property type="match status" value="1"/>
</dbReference>
<dbReference type="GO" id="GO:0032259">
    <property type="term" value="P:methylation"/>
    <property type="evidence" value="ECO:0007669"/>
    <property type="project" value="UniProtKB-KW"/>
</dbReference>
<dbReference type="GO" id="GO:0008168">
    <property type="term" value="F:methyltransferase activity"/>
    <property type="evidence" value="ECO:0007669"/>
    <property type="project" value="UniProtKB-KW"/>
</dbReference>
<keyword evidence="3" id="KW-1185">Reference proteome</keyword>
<dbReference type="PANTHER" id="PTHR45036">
    <property type="entry name" value="METHYLTRANSFERASE LIKE 7B"/>
    <property type="match status" value="1"/>
</dbReference>
<organism evidence="2 3">
    <name type="scientific">Nocardioides jiangsuensis</name>
    <dbReference type="NCBI Taxonomy" id="2866161"/>
    <lineage>
        <taxon>Bacteria</taxon>
        <taxon>Bacillati</taxon>
        <taxon>Actinomycetota</taxon>
        <taxon>Actinomycetes</taxon>
        <taxon>Propionibacteriales</taxon>
        <taxon>Nocardioidaceae</taxon>
        <taxon>Nocardioides</taxon>
    </lineage>
</organism>
<dbReference type="Pfam" id="PF08241">
    <property type="entry name" value="Methyltransf_11"/>
    <property type="match status" value="1"/>
</dbReference>
<dbReference type="InterPro" id="IPR052356">
    <property type="entry name" value="Thiol_S-MT"/>
</dbReference>
<dbReference type="InterPro" id="IPR029063">
    <property type="entry name" value="SAM-dependent_MTases_sf"/>
</dbReference>
<dbReference type="SUPFAM" id="SSF53335">
    <property type="entry name" value="S-adenosyl-L-methionine-dependent methyltransferases"/>
    <property type="match status" value="1"/>
</dbReference>
<dbReference type="RefSeq" id="WP_221026321.1">
    <property type="nucleotide sequence ID" value="NZ_JAIEZQ010000003.1"/>
</dbReference>
<protein>
    <submittedName>
        <fullName evidence="2">Class I SAM-dependent methyltransferase</fullName>
    </submittedName>
</protein>
<gene>
    <name evidence="2" type="ORF">K1X13_16945</name>
</gene>
<dbReference type="EMBL" id="JAIEZQ010000003">
    <property type="protein sequence ID" value="MBY9076524.1"/>
    <property type="molecule type" value="Genomic_DNA"/>
</dbReference>
<keyword evidence="2" id="KW-0489">Methyltransferase</keyword>
<evidence type="ECO:0000259" key="1">
    <source>
        <dbReference type="Pfam" id="PF08241"/>
    </source>
</evidence>
<dbReference type="Proteomes" id="UP000754710">
    <property type="component" value="Unassembled WGS sequence"/>
</dbReference>
<feature type="domain" description="Methyltransferase type 11" evidence="1">
    <location>
        <begin position="38"/>
        <end position="132"/>
    </location>
</feature>